<dbReference type="GO" id="GO:0005737">
    <property type="term" value="C:cytoplasm"/>
    <property type="evidence" value="ECO:0007669"/>
    <property type="project" value="TreeGrafter"/>
</dbReference>
<dbReference type="Gene3D" id="3.40.50.1460">
    <property type="match status" value="1"/>
</dbReference>
<dbReference type="GO" id="GO:0006508">
    <property type="term" value="P:proteolysis"/>
    <property type="evidence" value="ECO:0007669"/>
    <property type="project" value="InterPro"/>
</dbReference>
<dbReference type="Pfam" id="PF00656">
    <property type="entry name" value="Peptidase_C14"/>
    <property type="match status" value="1"/>
</dbReference>
<accession>A0A5C5XX76</accession>
<reference evidence="3 4" key="1">
    <citation type="submission" date="2019-02" db="EMBL/GenBank/DDBJ databases">
        <title>Deep-cultivation of Planctomycetes and their phenomic and genomic characterization uncovers novel biology.</title>
        <authorList>
            <person name="Wiegand S."/>
            <person name="Jogler M."/>
            <person name="Boedeker C."/>
            <person name="Pinto D."/>
            <person name="Vollmers J."/>
            <person name="Rivas-Marin E."/>
            <person name="Kohn T."/>
            <person name="Peeters S.H."/>
            <person name="Heuer A."/>
            <person name="Rast P."/>
            <person name="Oberbeckmann S."/>
            <person name="Bunk B."/>
            <person name="Jeske O."/>
            <person name="Meyerdierks A."/>
            <person name="Storesund J.E."/>
            <person name="Kallscheuer N."/>
            <person name="Luecker S."/>
            <person name="Lage O.M."/>
            <person name="Pohl T."/>
            <person name="Merkel B.J."/>
            <person name="Hornburger P."/>
            <person name="Mueller R.-W."/>
            <person name="Bruemmer F."/>
            <person name="Labrenz M."/>
            <person name="Spormann A.M."/>
            <person name="Op Den Camp H."/>
            <person name="Overmann J."/>
            <person name="Amann R."/>
            <person name="Jetten M.S.M."/>
            <person name="Mascher T."/>
            <person name="Medema M.H."/>
            <person name="Devos D.P."/>
            <person name="Kaster A.-K."/>
            <person name="Ovreas L."/>
            <person name="Rohde M."/>
            <person name="Galperin M.Y."/>
            <person name="Jogler C."/>
        </authorList>
    </citation>
    <scope>NUCLEOTIDE SEQUENCE [LARGE SCALE GENOMIC DNA]</scope>
    <source>
        <strain evidence="3 4">Pla123a</strain>
    </source>
</reference>
<dbReference type="PANTHER" id="PTHR48104">
    <property type="entry name" value="METACASPASE-4"/>
    <property type="match status" value="1"/>
</dbReference>
<proteinExistence type="predicted"/>
<dbReference type="OrthoDB" id="291633at2"/>
<name>A0A5C5XX76_9BACT</name>
<keyword evidence="4" id="KW-1185">Reference proteome</keyword>
<sequence precursor="true">MISRYCRRIYFSLAAIAIHGTLSTLVPCVASAGQQWAVLIGCEQYQQANPLKFTVNDVKQLASTLELRGGYEKSHLLLMTDDENEVKHQPLRASILRELPVFLDKIAPGDSVFVYFTGHGFRDGDGKLYLAPLDIDPANPAKTGIAVEWLRERIANCRGDFKLLVLDACHAGSEKGEEDMSATSVTSKDLQSFFQNLEGVVTIASSTAAEPSQIWDAKEQSLFSYWLNQGLKGHADDDANGAVNIDELYNFVHRNVLRTSKDRFPRTQTPVRIVRSGAPGVPTIVRLNPHTLREALSDIAETLADRIDERRQGRVGVLEFINESTMGDLLGANYGALGKWCTDEFERRLLNASMERFSIVDQRRLQHILKSEGFQLDDLYSGERLQQLSKQAGGMPVLAIGTLRNRAGRAVMIQCKLQSVESDETIASASATALLNEDEWAMLGRSVKIEPRDRVPEIPVSADAPPADPIATVIDRADERSQGAHPLQDAKFDFPIKIVVNGKERPFVFKSVGEGEETHTECFVGLKKDEVYEIWVGNRIGTAVKMRLLVDGCNTMPEKEDLKGITTKIVGKRVNLDEAAGWVLEPAKIKPRRDGSYVWAIRGFFEEVGAQGSLRKFTVDEADNSLAARQKFTDQIGIITAAFYTALPPGNRSRGGLGTRAGDRQAERTQRSDLEFGDLLSVVHIRYVDVDALK</sequence>
<feature type="signal peptide" evidence="1">
    <location>
        <begin position="1"/>
        <end position="32"/>
    </location>
</feature>
<feature type="domain" description="Peptidase C14 caspase" evidence="2">
    <location>
        <begin position="35"/>
        <end position="268"/>
    </location>
</feature>
<dbReference type="SUPFAM" id="SSF52129">
    <property type="entry name" value="Caspase-like"/>
    <property type="match status" value="1"/>
</dbReference>
<dbReference type="PANTHER" id="PTHR48104:SF30">
    <property type="entry name" value="METACASPASE-1"/>
    <property type="match status" value="1"/>
</dbReference>
<protein>
    <submittedName>
        <fullName evidence="3">Caspase domain protein</fullName>
    </submittedName>
</protein>
<evidence type="ECO:0000256" key="1">
    <source>
        <dbReference type="SAM" id="SignalP"/>
    </source>
</evidence>
<gene>
    <name evidence="3" type="ORF">Pla123a_43820</name>
</gene>
<evidence type="ECO:0000259" key="2">
    <source>
        <dbReference type="Pfam" id="PF00656"/>
    </source>
</evidence>
<dbReference type="InterPro" id="IPR018247">
    <property type="entry name" value="EF_Hand_1_Ca_BS"/>
</dbReference>
<dbReference type="GO" id="GO:0004197">
    <property type="term" value="F:cysteine-type endopeptidase activity"/>
    <property type="evidence" value="ECO:0007669"/>
    <property type="project" value="InterPro"/>
</dbReference>
<keyword evidence="1" id="KW-0732">Signal</keyword>
<evidence type="ECO:0000313" key="4">
    <source>
        <dbReference type="Proteomes" id="UP000318478"/>
    </source>
</evidence>
<dbReference type="RefSeq" id="WP_146590910.1">
    <property type="nucleotide sequence ID" value="NZ_SJPO01000013.1"/>
</dbReference>
<dbReference type="AlphaFoldDB" id="A0A5C5XX76"/>
<dbReference type="InterPro" id="IPR050452">
    <property type="entry name" value="Metacaspase"/>
</dbReference>
<dbReference type="InterPro" id="IPR029030">
    <property type="entry name" value="Caspase-like_dom_sf"/>
</dbReference>
<comment type="caution">
    <text evidence="3">The sequence shown here is derived from an EMBL/GenBank/DDBJ whole genome shotgun (WGS) entry which is preliminary data.</text>
</comment>
<organism evidence="3 4">
    <name type="scientific">Posidoniimonas polymericola</name>
    <dbReference type="NCBI Taxonomy" id="2528002"/>
    <lineage>
        <taxon>Bacteria</taxon>
        <taxon>Pseudomonadati</taxon>
        <taxon>Planctomycetota</taxon>
        <taxon>Planctomycetia</taxon>
        <taxon>Pirellulales</taxon>
        <taxon>Lacipirellulaceae</taxon>
        <taxon>Posidoniimonas</taxon>
    </lineage>
</organism>
<dbReference type="EMBL" id="SJPO01000013">
    <property type="protein sequence ID" value="TWT66953.1"/>
    <property type="molecule type" value="Genomic_DNA"/>
</dbReference>
<feature type="chain" id="PRO_5022934370" evidence="1">
    <location>
        <begin position="33"/>
        <end position="694"/>
    </location>
</feature>
<dbReference type="InterPro" id="IPR011600">
    <property type="entry name" value="Pept_C14_caspase"/>
</dbReference>
<evidence type="ECO:0000313" key="3">
    <source>
        <dbReference type="EMBL" id="TWT66953.1"/>
    </source>
</evidence>
<dbReference type="Proteomes" id="UP000318478">
    <property type="component" value="Unassembled WGS sequence"/>
</dbReference>
<dbReference type="PROSITE" id="PS00018">
    <property type="entry name" value="EF_HAND_1"/>
    <property type="match status" value="1"/>
</dbReference>